<evidence type="ECO:0000313" key="3">
    <source>
        <dbReference type="Proteomes" id="UP001370348"/>
    </source>
</evidence>
<dbReference type="RefSeq" id="WP_394829574.1">
    <property type="nucleotide sequence ID" value="NZ_CP089984.1"/>
</dbReference>
<evidence type="ECO:0000313" key="2">
    <source>
        <dbReference type="EMBL" id="WXB19974.1"/>
    </source>
</evidence>
<dbReference type="EMBL" id="CP089984">
    <property type="protein sequence ID" value="WXB19974.1"/>
    <property type="molecule type" value="Genomic_DNA"/>
</dbReference>
<reference evidence="2 3" key="1">
    <citation type="submission" date="2021-12" db="EMBL/GenBank/DDBJ databases">
        <title>Discovery of the Pendulisporaceae a myxobacterial family with distinct sporulation behavior and unique specialized metabolism.</title>
        <authorList>
            <person name="Garcia R."/>
            <person name="Popoff A."/>
            <person name="Bader C.D."/>
            <person name="Loehr J."/>
            <person name="Walesch S."/>
            <person name="Walt C."/>
            <person name="Boldt J."/>
            <person name="Bunk B."/>
            <person name="Haeckl F.J.F.P.J."/>
            <person name="Gunesch A.P."/>
            <person name="Birkelbach J."/>
            <person name="Nuebel U."/>
            <person name="Pietschmann T."/>
            <person name="Bach T."/>
            <person name="Mueller R."/>
        </authorList>
    </citation>
    <scope>NUCLEOTIDE SEQUENCE [LARGE SCALE GENOMIC DNA]</scope>
    <source>
        <strain evidence="2 3">MSr11954</strain>
    </source>
</reference>
<keyword evidence="1" id="KW-1133">Transmembrane helix</keyword>
<dbReference type="Pfam" id="PF05042">
    <property type="entry name" value="Caleosin"/>
    <property type="match status" value="1"/>
</dbReference>
<dbReference type="PANTHER" id="PTHR31495:SF0">
    <property type="entry name" value="BINDING PROTEIN CALEOSIN, PUTATIVE (AFU_ORTHOLOGUE AFUA_5G13750)-RELATED"/>
    <property type="match status" value="1"/>
</dbReference>
<gene>
    <name evidence="2" type="ORF">LZC94_22465</name>
</gene>
<organism evidence="2 3">
    <name type="scientific">Pendulispora albinea</name>
    <dbReference type="NCBI Taxonomy" id="2741071"/>
    <lineage>
        <taxon>Bacteria</taxon>
        <taxon>Pseudomonadati</taxon>
        <taxon>Myxococcota</taxon>
        <taxon>Myxococcia</taxon>
        <taxon>Myxococcales</taxon>
        <taxon>Sorangiineae</taxon>
        <taxon>Pendulisporaceae</taxon>
        <taxon>Pendulispora</taxon>
    </lineage>
</organism>
<sequence>MTPLQRHAQFFDPERTGIITPRKTFRGLGRLGIGWHLGILLTPLINGFLGYLTTRKITFDIVIESIASGKHPYDTGVFDDEGQFDQAAFDALFAGVSGDAITEMEMRRVIVGRGNRRAHMGDLAGKLGLWFSGKEVKLLFCVASDTTKSENGKTVPAIRKRTMRRFYDGTLLDAVARARIWRGRS</sequence>
<dbReference type="PANTHER" id="PTHR31495">
    <property type="entry name" value="PEROXYGENASE 3-RELATED"/>
    <property type="match status" value="1"/>
</dbReference>
<keyword evidence="3" id="KW-1185">Reference proteome</keyword>
<evidence type="ECO:0000256" key="1">
    <source>
        <dbReference type="SAM" id="Phobius"/>
    </source>
</evidence>
<name>A0ABZ2MBV3_9BACT</name>
<keyword evidence="1" id="KW-0472">Membrane</keyword>
<keyword evidence="1" id="KW-0812">Transmembrane</keyword>
<feature type="transmembrane region" description="Helical" evidence="1">
    <location>
        <begin position="33"/>
        <end position="52"/>
    </location>
</feature>
<protein>
    <submittedName>
        <fullName evidence="2">Caleosin family protein</fullName>
    </submittedName>
</protein>
<proteinExistence type="predicted"/>
<accession>A0ABZ2MBV3</accession>
<dbReference type="Proteomes" id="UP001370348">
    <property type="component" value="Chromosome"/>
</dbReference>
<dbReference type="InterPro" id="IPR007736">
    <property type="entry name" value="Caleosin-related"/>
</dbReference>